<dbReference type="Proteomes" id="UP000799444">
    <property type="component" value="Unassembled WGS sequence"/>
</dbReference>
<protein>
    <recommendedName>
        <fullName evidence="1">DUF7587 domain-containing protein</fullName>
    </recommendedName>
</protein>
<evidence type="ECO:0000313" key="3">
    <source>
        <dbReference type="Proteomes" id="UP000799444"/>
    </source>
</evidence>
<accession>A0A9P4QRW1</accession>
<evidence type="ECO:0000259" key="1">
    <source>
        <dbReference type="Pfam" id="PF24494"/>
    </source>
</evidence>
<dbReference type="OrthoDB" id="5295996at2759"/>
<feature type="domain" description="DUF7587" evidence="1">
    <location>
        <begin position="27"/>
        <end position="145"/>
    </location>
</feature>
<evidence type="ECO:0000313" key="2">
    <source>
        <dbReference type="EMBL" id="KAF2732678.1"/>
    </source>
</evidence>
<comment type="caution">
    <text evidence="2">The sequence shown here is derived from an EMBL/GenBank/DDBJ whole genome shotgun (WGS) entry which is preliminary data.</text>
</comment>
<dbReference type="EMBL" id="ML996173">
    <property type="protein sequence ID" value="KAF2732678.1"/>
    <property type="molecule type" value="Genomic_DNA"/>
</dbReference>
<name>A0A9P4QRW1_9PLEO</name>
<proteinExistence type="predicted"/>
<dbReference type="AlphaFoldDB" id="A0A9P4QRW1"/>
<keyword evidence="3" id="KW-1185">Reference proteome</keyword>
<gene>
    <name evidence="2" type="ORF">EJ04DRAFT_578210</name>
</gene>
<dbReference type="Pfam" id="PF24494">
    <property type="entry name" value="DUF7587"/>
    <property type="match status" value="1"/>
</dbReference>
<dbReference type="InterPro" id="IPR056009">
    <property type="entry name" value="DUF7587"/>
</dbReference>
<reference evidence="2" key="1">
    <citation type="journal article" date="2020" name="Stud. Mycol.">
        <title>101 Dothideomycetes genomes: a test case for predicting lifestyles and emergence of pathogens.</title>
        <authorList>
            <person name="Haridas S."/>
            <person name="Albert R."/>
            <person name="Binder M."/>
            <person name="Bloem J."/>
            <person name="Labutti K."/>
            <person name="Salamov A."/>
            <person name="Andreopoulos B."/>
            <person name="Baker S."/>
            <person name="Barry K."/>
            <person name="Bills G."/>
            <person name="Bluhm B."/>
            <person name="Cannon C."/>
            <person name="Castanera R."/>
            <person name="Culley D."/>
            <person name="Daum C."/>
            <person name="Ezra D."/>
            <person name="Gonzalez J."/>
            <person name="Henrissat B."/>
            <person name="Kuo A."/>
            <person name="Liang C."/>
            <person name="Lipzen A."/>
            <person name="Lutzoni F."/>
            <person name="Magnuson J."/>
            <person name="Mondo S."/>
            <person name="Nolan M."/>
            <person name="Ohm R."/>
            <person name="Pangilinan J."/>
            <person name="Park H.-J."/>
            <person name="Ramirez L."/>
            <person name="Alfaro M."/>
            <person name="Sun H."/>
            <person name="Tritt A."/>
            <person name="Yoshinaga Y."/>
            <person name="Zwiers L.-H."/>
            <person name="Turgeon B."/>
            <person name="Goodwin S."/>
            <person name="Spatafora J."/>
            <person name="Crous P."/>
            <person name="Grigoriev I."/>
        </authorList>
    </citation>
    <scope>NUCLEOTIDE SEQUENCE</scope>
    <source>
        <strain evidence="2">CBS 125425</strain>
    </source>
</reference>
<sequence>MVLDASQNGVMSNARRKYFEYLRNHNVPRYLFRAWSNSSGGGCSISINSKNEIIPPAFMRNQTHSLYSLSEYDISQMASAHYSGGFTPLSGFSSWAASLHLVLCYAEYMQHGNHRGVHVAVIDTHHLDGDVLVWHVPHLLNNGGFHEYLAHGKIAGRGYKAVPFKAIRKARLTALFPEISRARQDSFGYSVRAEMFAQIGKAVEEKEIEAMGAIAALFGHLSAPVAVALATLRPRPWSEELGEPSNADLEALFAALGDSSRLSECEKEAWLKSKDMVRTVSFPDVEQWIFLMRVMARYSKGRQPVLRPKLERDMSVNSVSTDSRSTGGKRKSLLCGLFCGMRLGRSGPDKVRKGNDLETDGV</sequence>
<organism evidence="2 3">
    <name type="scientific">Polyplosphaeria fusca</name>
    <dbReference type="NCBI Taxonomy" id="682080"/>
    <lineage>
        <taxon>Eukaryota</taxon>
        <taxon>Fungi</taxon>
        <taxon>Dikarya</taxon>
        <taxon>Ascomycota</taxon>
        <taxon>Pezizomycotina</taxon>
        <taxon>Dothideomycetes</taxon>
        <taxon>Pleosporomycetidae</taxon>
        <taxon>Pleosporales</taxon>
        <taxon>Tetraplosphaeriaceae</taxon>
        <taxon>Polyplosphaeria</taxon>
    </lineage>
</organism>